<dbReference type="Proteomes" id="UP000094527">
    <property type="component" value="Unassembled WGS sequence"/>
</dbReference>
<proteinExistence type="predicted"/>
<accession>A0A1D2MBR1</accession>
<dbReference type="AlphaFoldDB" id="A0A1D2MBR1"/>
<evidence type="ECO:0000256" key="1">
    <source>
        <dbReference type="SAM" id="MobiDB-lite"/>
    </source>
</evidence>
<name>A0A1D2MBR1_ORCCI</name>
<feature type="compositionally biased region" description="Polar residues" evidence="1">
    <location>
        <begin position="37"/>
        <end position="55"/>
    </location>
</feature>
<feature type="region of interest" description="Disordered" evidence="1">
    <location>
        <begin position="26"/>
        <end position="55"/>
    </location>
</feature>
<protein>
    <submittedName>
        <fullName evidence="2">Uncharacterized protein</fullName>
    </submittedName>
</protein>
<evidence type="ECO:0000313" key="2">
    <source>
        <dbReference type="EMBL" id="ODM90369.1"/>
    </source>
</evidence>
<comment type="caution">
    <text evidence="2">The sequence shown here is derived from an EMBL/GenBank/DDBJ whole genome shotgun (WGS) entry which is preliminary data.</text>
</comment>
<keyword evidence="3" id="KW-1185">Reference proteome</keyword>
<evidence type="ECO:0000313" key="3">
    <source>
        <dbReference type="Proteomes" id="UP000094527"/>
    </source>
</evidence>
<organism evidence="2 3">
    <name type="scientific">Orchesella cincta</name>
    <name type="common">Springtail</name>
    <name type="synonym">Podura cincta</name>
    <dbReference type="NCBI Taxonomy" id="48709"/>
    <lineage>
        <taxon>Eukaryota</taxon>
        <taxon>Metazoa</taxon>
        <taxon>Ecdysozoa</taxon>
        <taxon>Arthropoda</taxon>
        <taxon>Hexapoda</taxon>
        <taxon>Collembola</taxon>
        <taxon>Entomobryomorpha</taxon>
        <taxon>Entomobryoidea</taxon>
        <taxon>Orchesellidae</taxon>
        <taxon>Orchesellinae</taxon>
        <taxon>Orchesella</taxon>
    </lineage>
</organism>
<reference evidence="2 3" key="1">
    <citation type="journal article" date="2016" name="Genome Biol. Evol.">
        <title>Gene Family Evolution Reflects Adaptation to Soil Environmental Stressors in the Genome of the Collembolan Orchesella cincta.</title>
        <authorList>
            <person name="Faddeeva-Vakhrusheva A."/>
            <person name="Derks M.F."/>
            <person name="Anvar S.Y."/>
            <person name="Agamennone V."/>
            <person name="Suring W."/>
            <person name="Smit S."/>
            <person name="van Straalen N.M."/>
            <person name="Roelofs D."/>
        </authorList>
    </citation>
    <scope>NUCLEOTIDE SEQUENCE [LARGE SCALE GENOMIC DNA]</scope>
    <source>
        <tissue evidence="2">Mixed pool</tissue>
    </source>
</reference>
<gene>
    <name evidence="2" type="ORF">Ocin01_16317</name>
</gene>
<dbReference type="EMBL" id="LJIJ01002009">
    <property type="protein sequence ID" value="ODM90369.1"/>
    <property type="molecule type" value="Genomic_DNA"/>
</dbReference>
<sequence>MSLEEGVGEEVLSIGMMEVEIETTPFVPEKEGRSNHNRQSNSALTPPLPGNQTPFHSAKGFGNWLYEQLDENTFMKVHLRFIRYCQNFKIRRLVHLGKSYFRDIQRLHFLKGVFIVATSMKQKKYVNQVLEKELRKMVQAQRRN</sequence>